<sequence length="217" mass="23605">MEPWKDLRGKVVMVTGASSGIGRELCLDLAKAGCSVIAAARRIDRLKSLCNHFNSEGLHRAFSLKLDVTSNGATIEATVQRAWDAFGRIDALINNAGFRGSVSSPLELSEEEWDHTIKTNLRGAWLVSKYVCRCTRDAKLSGGSVINISSAAGQNWVLLPGSLAYASSKMALDMLTRMMALELGAYKIRVNSIAPGVFKSEITERLVEKEGFNNVIL</sequence>
<comment type="caution">
    <text evidence="2">The sequence shown here is derived from an EMBL/GenBank/DDBJ whole genome shotgun (WGS) entry which is preliminary data.</text>
</comment>
<dbReference type="PRINTS" id="PR00080">
    <property type="entry name" value="SDRFAMILY"/>
</dbReference>
<dbReference type="InterPro" id="IPR002347">
    <property type="entry name" value="SDR_fam"/>
</dbReference>
<comment type="similarity">
    <text evidence="1">Belongs to the short-chain dehydrogenases/reductases (SDR) family.</text>
</comment>
<keyword evidence="3" id="KW-1185">Reference proteome</keyword>
<dbReference type="PANTHER" id="PTHR44375:SF17">
    <property type="entry name" value="2,4-DIENOYL-COA REDUCTASE"/>
    <property type="match status" value="1"/>
</dbReference>
<protein>
    <recommendedName>
        <fullName evidence="4">3-oxoacyl-[acyl-carrier-protein] reductase FabG-like</fullName>
    </recommendedName>
</protein>
<proteinExistence type="inferred from homology"/>
<evidence type="ECO:0008006" key="4">
    <source>
        <dbReference type="Google" id="ProtNLM"/>
    </source>
</evidence>
<dbReference type="CDD" id="cd05233">
    <property type="entry name" value="SDR_c"/>
    <property type="match status" value="1"/>
</dbReference>
<dbReference type="SUPFAM" id="SSF51735">
    <property type="entry name" value="NAD(P)-binding Rossmann-fold domains"/>
    <property type="match status" value="1"/>
</dbReference>
<dbReference type="EMBL" id="AYRZ02000012">
    <property type="protein sequence ID" value="PHT67055.1"/>
    <property type="molecule type" value="Genomic_DNA"/>
</dbReference>
<dbReference type="STRING" id="4072.A0A2G2YBD3"/>
<dbReference type="SMR" id="A0A2G2YBD3"/>
<dbReference type="InterPro" id="IPR020904">
    <property type="entry name" value="Sc_DH/Rdtase_CS"/>
</dbReference>
<dbReference type="PRINTS" id="PR00081">
    <property type="entry name" value="GDHRDH"/>
</dbReference>
<reference evidence="2 3" key="1">
    <citation type="journal article" date="2014" name="Nat. Genet.">
        <title>Genome sequence of the hot pepper provides insights into the evolution of pungency in Capsicum species.</title>
        <authorList>
            <person name="Kim S."/>
            <person name="Park M."/>
            <person name="Yeom S.I."/>
            <person name="Kim Y.M."/>
            <person name="Lee J.M."/>
            <person name="Lee H.A."/>
            <person name="Seo E."/>
            <person name="Choi J."/>
            <person name="Cheong K."/>
            <person name="Kim K.T."/>
            <person name="Jung K."/>
            <person name="Lee G.W."/>
            <person name="Oh S.K."/>
            <person name="Bae C."/>
            <person name="Kim S.B."/>
            <person name="Lee H.Y."/>
            <person name="Kim S.Y."/>
            <person name="Kim M.S."/>
            <person name="Kang B.C."/>
            <person name="Jo Y.D."/>
            <person name="Yang H.B."/>
            <person name="Jeong H.J."/>
            <person name="Kang W.H."/>
            <person name="Kwon J.K."/>
            <person name="Shin C."/>
            <person name="Lim J.Y."/>
            <person name="Park J.H."/>
            <person name="Huh J.H."/>
            <person name="Kim J.S."/>
            <person name="Kim B.D."/>
            <person name="Cohen O."/>
            <person name="Paran I."/>
            <person name="Suh M.C."/>
            <person name="Lee S.B."/>
            <person name="Kim Y.K."/>
            <person name="Shin Y."/>
            <person name="Noh S.J."/>
            <person name="Park J."/>
            <person name="Seo Y.S."/>
            <person name="Kwon S.Y."/>
            <person name="Kim H.A."/>
            <person name="Park J.M."/>
            <person name="Kim H.J."/>
            <person name="Choi S.B."/>
            <person name="Bosland P.W."/>
            <person name="Reeves G."/>
            <person name="Jo S.H."/>
            <person name="Lee B.W."/>
            <person name="Cho H.T."/>
            <person name="Choi H.S."/>
            <person name="Lee M.S."/>
            <person name="Yu Y."/>
            <person name="Do Choi Y."/>
            <person name="Park B.S."/>
            <person name="van Deynze A."/>
            <person name="Ashrafi H."/>
            <person name="Hill T."/>
            <person name="Kim W.T."/>
            <person name="Pai H.S."/>
            <person name="Ahn H.K."/>
            <person name="Yeam I."/>
            <person name="Giovannoni J.J."/>
            <person name="Rose J.K."/>
            <person name="Sorensen I."/>
            <person name="Lee S.J."/>
            <person name="Kim R.W."/>
            <person name="Choi I.Y."/>
            <person name="Choi B.S."/>
            <person name="Lim J.S."/>
            <person name="Lee Y.H."/>
            <person name="Choi D."/>
        </authorList>
    </citation>
    <scope>NUCLEOTIDE SEQUENCE [LARGE SCALE GENOMIC DNA]</scope>
    <source>
        <strain evidence="3">cv. CM334</strain>
    </source>
</reference>
<organism evidence="2 3">
    <name type="scientific">Capsicum annuum</name>
    <name type="common">Capsicum pepper</name>
    <dbReference type="NCBI Taxonomy" id="4072"/>
    <lineage>
        <taxon>Eukaryota</taxon>
        <taxon>Viridiplantae</taxon>
        <taxon>Streptophyta</taxon>
        <taxon>Embryophyta</taxon>
        <taxon>Tracheophyta</taxon>
        <taxon>Spermatophyta</taxon>
        <taxon>Magnoliopsida</taxon>
        <taxon>eudicotyledons</taxon>
        <taxon>Gunneridae</taxon>
        <taxon>Pentapetalae</taxon>
        <taxon>asterids</taxon>
        <taxon>lamiids</taxon>
        <taxon>Solanales</taxon>
        <taxon>Solanaceae</taxon>
        <taxon>Solanoideae</taxon>
        <taxon>Capsiceae</taxon>
        <taxon>Capsicum</taxon>
    </lineage>
</organism>
<reference evidence="2 3" key="2">
    <citation type="journal article" date="2017" name="Genome Biol.">
        <title>New reference genome sequences of hot pepper reveal the massive evolution of plant disease-resistance genes by retroduplication.</title>
        <authorList>
            <person name="Kim S."/>
            <person name="Park J."/>
            <person name="Yeom S.I."/>
            <person name="Kim Y.M."/>
            <person name="Seo E."/>
            <person name="Kim K.T."/>
            <person name="Kim M.S."/>
            <person name="Lee J.M."/>
            <person name="Cheong K."/>
            <person name="Shin H.S."/>
            <person name="Kim S.B."/>
            <person name="Han K."/>
            <person name="Lee J."/>
            <person name="Park M."/>
            <person name="Lee H.A."/>
            <person name="Lee H.Y."/>
            <person name="Lee Y."/>
            <person name="Oh S."/>
            <person name="Lee J.H."/>
            <person name="Choi E."/>
            <person name="Choi E."/>
            <person name="Lee S.E."/>
            <person name="Jeon J."/>
            <person name="Kim H."/>
            <person name="Choi G."/>
            <person name="Song H."/>
            <person name="Lee J."/>
            <person name="Lee S.C."/>
            <person name="Kwon J.K."/>
            <person name="Lee H.Y."/>
            <person name="Koo N."/>
            <person name="Hong Y."/>
            <person name="Kim R.W."/>
            <person name="Kang W.H."/>
            <person name="Huh J.H."/>
            <person name="Kang B.C."/>
            <person name="Yang T.J."/>
            <person name="Lee Y.H."/>
            <person name="Bennetzen J.L."/>
            <person name="Choi D."/>
        </authorList>
    </citation>
    <scope>NUCLEOTIDE SEQUENCE [LARGE SCALE GENOMIC DNA]</scope>
    <source>
        <strain evidence="3">cv. CM334</strain>
    </source>
</reference>
<dbReference type="PANTHER" id="PTHR44375">
    <property type="entry name" value="BETA-KETOACYL-ACP REDUCTASE-LIKE PROTEIN-RELATED"/>
    <property type="match status" value="1"/>
</dbReference>
<evidence type="ECO:0000313" key="3">
    <source>
        <dbReference type="Proteomes" id="UP000222542"/>
    </source>
</evidence>
<dbReference type="AlphaFoldDB" id="A0A2G2YBD3"/>
<dbReference type="PROSITE" id="PS00061">
    <property type="entry name" value="ADH_SHORT"/>
    <property type="match status" value="1"/>
</dbReference>
<dbReference type="Pfam" id="PF00106">
    <property type="entry name" value="adh_short"/>
    <property type="match status" value="1"/>
</dbReference>
<dbReference type="OrthoDB" id="1302100at2759"/>
<dbReference type="InterPro" id="IPR036291">
    <property type="entry name" value="NAD(P)-bd_dom_sf"/>
</dbReference>
<dbReference type="OMA" id="ESAFEWI"/>
<name>A0A2G2YBD3_CAPAN</name>
<dbReference type="Gramene" id="PHT67055">
    <property type="protein sequence ID" value="PHT67055"/>
    <property type="gene ID" value="T459_31480"/>
</dbReference>
<gene>
    <name evidence="2" type="ORF">T459_31480</name>
</gene>
<accession>A0A2G2YBD3</accession>
<evidence type="ECO:0000256" key="1">
    <source>
        <dbReference type="RuleBase" id="RU000363"/>
    </source>
</evidence>
<evidence type="ECO:0000313" key="2">
    <source>
        <dbReference type="EMBL" id="PHT67055.1"/>
    </source>
</evidence>
<dbReference type="Proteomes" id="UP000222542">
    <property type="component" value="Unassembled WGS sequence"/>
</dbReference>
<dbReference type="Gene3D" id="3.40.50.720">
    <property type="entry name" value="NAD(P)-binding Rossmann-like Domain"/>
    <property type="match status" value="1"/>
</dbReference>